<evidence type="ECO:0000313" key="2">
    <source>
        <dbReference type="EMBL" id="MDP9971690.1"/>
    </source>
</evidence>
<name>A0AAW8EFI2_VARPD</name>
<evidence type="ECO:0000313" key="3">
    <source>
        <dbReference type="Proteomes" id="UP001224845"/>
    </source>
</evidence>
<dbReference type="AlphaFoldDB" id="A0AAW8EFI2"/>
<evidence type="ECO:0000256" key="1">
    <source>
        <dbReference type="SAM" id="MobiDB-lite"/>
    </source>
</evidence>
<dbReference type="Proteomes" id="UP001224845">
    <property type="component" value="Unassembled WGS sequence"/>
</dbReference>
<gene>
    <name evidence="2" type="ORF">J2W39_002932</name>
</gene>
<protein>
    <submittedName>
        <fullName evidence="2">Uncharacterized protein</fullName>
    </submittedName>
</protein>
<comment type="caution">
    <text evidence="2">The sequence shown here is derived from an EMBL/GenBank/DDBJ whole genome shotgun (WGS) entry which is preliminary data.</text>
</comment>
<organism evidence="2 3">
    <name type="scientific">Variovorax paradoxus</name>
    <dbReference type="NCBI Taxonomy" id="34073"/>
    <lineage>
        <taxon>Bacteria</taxon>
        <taxon>Pseudomonadati</taxon>
        <taxon>Pseudomonadota</taxon>
        <taxon>Betaproteobacteria</taxon>
        <taxon>Burkholderiales</taxon>
        <taxon>Comamonadaceae</taxon>
        <taxon>Variovorax</taxon>
    </lineage>
</organism>
<feature type="region of interest" description="Disordered" evidence="1">
    <location>
        <begin position="24"/>
        <end position="43"/>
    </location>
</feature>
<accession>A0AAW8EFI2</accession>
<dbReference type="EMBL" id="JAUSRV010000007">
    <property type="protein sequence ID" value="MDP9971690.1"/>
    <property type="molecule type" value="Genomic_DNA"/>
</dbReference>
<sequence length="283" mass="31127">MRHSPGSGPNTRAHLLPSVASEPCQATSGAAPHVASRRNVTEHPSSMRCVARSAQRATSDGQREALSTARRLRFIFHARRAAPGSPLERSCLSRARCTGFGLCAALIDPLSDRLCSPCPRNCQRYALPAFPWMRDGYAEFGYLFVRLTRGRHNIFRWFANGLDEKLSVAPENSRGHGVNAIDWTNEERRTDTLAGPSLKEKVHPLTESQVGALRGVPAEALQRCVKVAETAPLCRFGDGFLAIHSVRSCCKKPSCGRSSLWLTPMPRRARIIACNQLANRGDK</sequence>
<reference evidence="2" key="1">
    <citation type="submission" date="2023-07" db="EMBL/GenBank/DDBJ databases">
        <title>Sorghum-associated microbial communities from plants grown in Nebraska, USA.</title>
        <authorList>
            <person name="Schachtman D."/>
        </authorList>
    </citation>
    <scope>NUCLEOTIDE SEQUENCE</scope>
    <source>
        <strain evidence="2">DS3315</strain>
    </source>
</reference>
<proteinExistence type="predicted"/>